<evidence type="ECO:0000313" key="3">
    <source>
        <dbReference type="EMBL" id="CAK0810600.1"/>
    </source>
</evidence>
<dbReference type="PRINTS" id="PR00819">
    <property type="entry name" value="CBXCFQXSUPER"/>
</dbReference>
<proteinExistence type="predicted"/>
<accession>A0ABN9QXW8</accession>
<keyword evidence="4" id="KW-1185">Reference proteome</keyword>
<evidence type="ECO:0000313" key="4">
    <source>
        <dbReference type="Proteomes" id="UP001189429"/>
    </source>
</evidence>
<name>A0ABN9QXW8_9DINO</name>
<dbReference type="Gene3D" id="3.40.50.300">
    <property type="entry name" value="P-loop containing nucleotide triphosphate hydrolases"/>
    <property type="match status" value="1"/>
</dbReference>
<dbReference type="EMBL" id="CAUYUJ010004697">
    <property type="protein sequence ID" value="CAK0810600.1"/>
    <property type="molecule type" value="Genomic_DNA"/>
</dbReference>
<evidence type="ECO:0000256" key="2">
    <source>
        <dbReference type="ARBA" id="ARBA00022840"/>
    </source>
</evidence>
<comment type="caution">
    <text evidence="3">The sequence shown here is derived from an EMBL/GenBank/DDBJ whole genome shotgun (WGS) entry which is preliminary data.</text>
</comment>
<dbReference type="InterPro" id="IPR027417">
    <property type="entry name" value="P-loop_NTPase"/>
</dbReference>
<dbReference type="SUPFAM" id="SSF52540">
    <property type="entry name" value="P-loop containing nucleoside triphosphate hydrolases"/>
    <property type="match status" value="1"/>
</dbReference>
<dbReference type="InterPro" id="IPR050773">
    <property type="entry name" value="CbxX/CfxQ_RuBisCO_ESX"/>
</dbReference>
<reference evidence="3" key="1">
    <citation type="submission" date="2023-10" db="EMBL/GenBank/DDBJ databases">
        <authorList>
            <person name="Chen Y."/>
            <person name="Shah S."/>
            <person name="Dougan E. K."/>
            <person name="Thang M."/>
            <person name="Chan C."/>
        </authorList>
    </citation>
    <scope>NUCLEOTIDE SEQUENCE [LARGE SCALE GENOMIC DNA]</scope>
</reference>
<sequence>AYALAGDDGKDSFGREALDTLIKLVEDFRSDLVVILAGYSLEMGKLLDTNPGLRSRFPTVIEFDDYTTEELLEIADSMLLQDVLMLSQA</sequence>
<dbReference type="Proteomes" id="UP001189429">
    <property type="component" value="Unassembled WGS sequence"/>
</dbReference>
<gene>
    <name evidence="3" type="ORF">PCOR1329_LOCUS15512</name>
</gene>
<protein>
    <recommendedName>
        <fullName evidence="5">ATPase AAA-type core domain-containing protein</fullName>
    </recommendedName>
</protein>
<dbReference type="PANTHER" id="PTHR43392">
    <property type="entry name" value="AAA-TYPE ATPASE FAMILY PROTEIN / ANKYRIN REPEAT FAMILY PROTEIN"/>
    <property type="match status" value="1"/>
</dbReference>
<dbReference type="InterPro" id="IPR000641">
    <property type="entry name" value="CbxX/CfxQ"/>
</dbReference>
<dbReference type="PANTHER" id="PTHR43392:SF2">
    <property type="entry name" value="AAA-TYPE ATPASE FAMILY PROTEIN _ ANKYRIN REPEAT FAMILY PROTEIN"/>
    <property type="match status" value="1"/>
</dbReference>
<feature type="non-terminal residue" evidence="3">
    <location>
        <position position="1"/>
    </location>
</feature>
<feature type="non-terminal residue" evidence="3">
    <location>
        <position position="89"/>
    </location>
</feature>
<keyword evidence="2" id="KW-0067">ATP-binding</keyword>
<evidence type="ECO:0000256" key="1">
    <source>
        <dbReference type="ARBA" id="ARBA00022741"/>
    </source>
</evidence>
<organism evidence="3 4">
    <name type="scientific">Prorocentrum cordatum</name>
    <dbReference type="NCBI Taxonomy" id="2364126"/>
    <lineage>
        <taxon>Eukaryota</taxon>
        <taxon>Sar</taxon>
        <taxon>Alveolata</taxon>
        <taxon>Dinophyceae</taxon>
        <taxon>Prorocentrales</taxon>
        <taxon>Prorocentraceae</taxon>
        <taxon>Prorocentrum</taxon>
    </lineage>
</organism>
<evidence type="ECO:0008006" key="5">
    <source>
        <dbReference type="Google" id="ProtNLM"/>
    </source>
</evidence>
<keyword evidence="1" id="KW-0547">Nucleotide-binding</keyword>